<dbReference type="Proteomes" id="UP000095284">
    <property type="component" value="Unplaced"/>
</dbReference>
<dbReference type="EMBL" id="CAJFCV020000005">
    <property type="protein sequence ID" value="CAG9123409.1"/>
    <property type="molecule type" value="Genomic_DNA"/>
</dbReference>
<dbReference type="SUPFAM" id="SSF56112">
    <property type="entry name" value="Protein kinase-like (PK-like)"/>
    <property type="match status" value="1"/>
</dbReference>
<organism evidence="3 5">
    <name type="scientific">Bursaphelenchus xylophilus</name>
    <name type="common">Pinewood nematode worm</name>
    <name type="synonym">Aphelenchoides xylophilus</name>
    <dbReference type="NCBI Taxonomy" id="6326"/>
    <lineage>
        <taxon>Eukaryota</taxon>
        <taxon>Metazoa</taxon>
        <taxon>Ecdysozoa</taxon>
        <taxon>Nematoda</taxon>
        <taxon>Chromadorea</taxon>
        <taxon>Rhabditida</taxon>
        <taxon>Tylenchina</taxon>
        <taxon>Tylenchomorpha</taxon>
        <taxon>Aphelenchoidea</taxon>
        <taxon>Aphelenchoididae</taxon>
        <taxon>Bursaphelenchus</taxon>
    </lineage>
</organism>
<dbReference type="InterPro" id="IPR011009">
    <property type="entry name" value="Kinase-like_dom_sf"/>
</dbReference>
<dbReference type="Pfam" id="PF07914">
    <property type="entry name" value="DUF1679"/>
    <property type="match status" value="1"/>
</dbReference>
<dbReference type="EMBL" id="CAJFDI010000005">
    <property type="protein sequence ID" value="CAD5231874.1"/>
    <property type="molecule type" value="Genomic_DNA"/>
</dbReference>
<dbReference type="InterPro" id="IPR015897">
    <property type="entry name" value="CHK_kinase-like"/>
</dbReference>
<dbReference type="SMART" id="SM00587">
    <property type="entry name" value="CHK"/>
    <property type="match status" value="1"/>
</dbReference>
<evidence type="ECO:0000313" key="4">
    <source>
        <dbReference type="Proteomes" id="UP000659654"/>
    </source>
</evidence>
<gene>
    <name evidence="2" type="ORF">BXYJ_LOCUS11965</name>
</gene>
<evidence type="ECO:0000313" key="3">
    <source>
        <dbReference type="Proteomes" id="UP000095284"/>
    </source>
</evidence>
<evidence type="ECO:0000313" key="5">
    <source>
        <dbReference type="WBParaSite" id="BXY_0347500.1"/>
    </source>
</evidence>
<dbReference type="eggNOG" id="ENOG502ST3J">
    <property type="taxonomic scope" value="Eukaryota"/>
</dbReference>
<name>A0A1I7RRX6_BURXY</name>
<dbReference type="AlphaFoldDB" id="A0A1I7RRX6"/>
<dbReference type="InterPro" id="IPR012877">
    <property type="entry name" value="Dhs-27"/>
</dbReference>
<dbReference type="Gene3D" id="3.90.1200.10">
    <property type="match status" value="1"/>
</dbReference>
<evidence type="ECO:0000259" key="1">
    <source>
        <dbReference type="SMART" id="SM00587"/>
    </source>
</evidence>
<dbReference type="OrthoDB" id="190089at2759"/>
<keyword evidence="4" id="KW-1185">Reference proteome</keyword>
<protein>
    <submittedName>
        <fullName evidence="2">(pine wood nematode) hypothetical protein</fullName>
    </submittedName>
    <submittedName>
        <fullName evidence="5">CHK domain-containing protein</fullName>
    </submittedName>
</protein>
<dbReference type="PANTHER" id="PTHR23020:SF21">
    <property type="entry name" value="CHK KINASE-LIKE DOMAIN-CONTAINING PROTEIN"/>
    <property type="match status" value="1"/>
</dbReference>
<dbReference type="Proteomes" id="UP000659654">
    <property type="component" value="Unassembled WGS sequence"/>
</dbReference>
<reference evidence="2" key="2">
    <citation type="submission" date="2020-09" db="EMBL/GenBank/DDBJ databases">
        <authorList>
            <person name="Kikuchi T."/>
        </authorList>
    </citation>
    <scope>NUCLEOTIDE SEQUENCE</scope>
    <source>
        <strain evidence="2">Ka4C1</strain>
    </source>
</reference>
<dbReference type="InterPro" id="IPR052961">
    <property type="entry name" value="Oxido-Kinase-like_Enzymes"/>
</dbReference>
<dbReference type="PANTHER" id="PTHR23020">
    <property type="entry name" value="UNCHARACTERIZED NUCLEAR HORMONE RECEPTOR-RELATED"/>
    <property type="match status" value="1"/>
</dbReference>
<evidence type="ECO:0000313" key="2">
    <source>
        <dbReference type="EMBL" id="CAD5231874.1"/>
    </source>
</evidence>
<dbReference type="WBParaSite" id="BXY_0347500.1">
    <property type="protein sequence ID" value="BXY_0347500.1"/>
    <property type="gene ID" value="BXY_0347500"/>
</dbReference>
<sequence length="369" mass="43613">MEVLDSCKMHVDALKSIADFLELPVSELQSETLRQSILPDIQKFSVKDGRNKYEVYFLDENGEFGGYLNYTGSLAGFYNSRYLFEWIKHKKLTVPTGRYRCYIRNSFKSIPNNRFIILLLQIPSVETIQKTTLEVEEVFKIVDVLTELHGANVPPKAIDTVNKDNYILVQGFYSVFLKHQVNRYLEEILNRYSEVFIHPEITLDKLVYLYKSFLSLEYAFSTDPNVQKVFCHGNLSPENINFDQEGNVALIKGWENCHFGDPIEDLAYLMLSSLDKHQRRPNVMKILKRYYYKMVDSHKTPCTLQILKASYLRYLKYFVFFNLLSIWQHLNDPDVFYKTKVTLVRRWNDVVEECYSYEKGEYHLEEEQF</sequence>
<reference evidence="5" key="1">
    <citation type="submission" date="2016-11" db="UniProtKB">
        <authorList>
            <consortium name="WormBaseParasite"/>
        </authorList>
    </citation>
    <scope>IDENTIFICATION</scope>
</reference>
<accession>A0A1I7RRX6</accession>
<proteinExistence type="predicted"/>
<dbReference type="Proteomes" id="UP000582659">
    <property type="component" value="Unassembled WGS sequence"/>
</dbReference>
<feature type="domain" description="CHK kinase-like" evidence="1">
    <location>
        <begin position="135"/>
        <end position="300"/>
    </location>
</feature>